<dbReference type="SMART" id="SM00342">
    <property type="entry name" value="HTH_ARAC"/>
    <property type="match status" value="1"/>
</dbReference>
<dbReference type="Proteomes" id="UP001524473">
    <property type="component" value="Unassembled WGS sequence"/>
</dbReference>
<keyword evidence="4" id="KW-0804">Transcription</keyword>
<dbReference type="Pfam" id="PF02311">
    <property type="entry name" value="AraC_binding"/>
    <property type="match status" value="1"/>
</dbReference>
<protein>
    <submittedName>
        <fullName evidence="6">AraC family transcriptional regulator</fullName>
    </submittedName>
</protein>
<reference evidence="6 7" key="1">
    <citation type="submission" date="2022-06" db="EMBL/GenBank/DDBJ databases">
        <title>Isolation of gut microbiota from human fecal samples.</title>
        <authorList>
            <person name="Pamer E.G."/>
            <person name="Barat B."/>
            <person name="Waligurski E."/>
            <person name="Medina S."/>
            <person name="Paddock L."/>
            <person name="Mostad J."/>
        </authorList>
    </citation>
    <scope>NUCLEOTIDE SEQUENCE [LARGE SCALE GENOMIC DNA]</scope>
    <source>
        <strain evidence="6 7">DFI.9.73</strain>
    </source>
</reference>
<dbReference type="InterPro" id="IPR037923">
    <property type="entry name" value="HTH-like"/>
</dbReference>
<comment type="caution">
    <text evidence="6">The sequence shown here is derived from an EMBL/GenBank/DDBJ whole genome shotgun (WGS) entry which is preliminary data.</text>
</comment>
<keyword evidence="1" id="KW-0963">Cytoplasm</keyword>
<keyword evidence="7" id="KW-1185">Reference proteome</keyword>
<dbReference type="InterPro" id="IPR020449">
    <property type="entry name" value="Tscrpt_reg_AraC-type_HTH"/>
</dbReference>
<gene>
    <name evidence="6" type="ORF">NE695_08475</name>
</gene>
<dbReference type="InterPro" id="IPR018060">
    <property type="entry name" value="HTH_AraC"/>
</dbReference>
<keyword evidence="3" id="KW-0238">DNA-binding</keyword>
<keyword evidence="2" id="KW-0805">Transcription regulation</keyword>
<sequence length="293" mass="33476">MSIYYADNRHANVEAYYGAQIREFHMGLHSHPRCEIMYVVDGECWVEARERREKLGQKNFVFLDQLVPHSLNVDSGSPCTLLNLEFSCSPEEFGLDLGKLQEKSVSFRTFLKKEAPVLFLYDGGNVCGALRDLLEALQNPGNHDSCLTELLLARLLLELSSCAGRERESSVGAKYVNQAKEYLLRHFDRDICVKEVAESVGLNQAYLQTLFSTHFGCGVMAYANRLRIEKACFLLKNSELSITDIACETGYNSRQQFGYSFHRQMGKSPQQYRKELGYQFQEGIHQQYYPMGN</sequence>
<dbReference type="Gene3D" id="1.10.10.60">
    <property type="entry name" value="Homeodomain-like"/>
    <property type="match status" value="2"/>
</dbReference>
<dbReference type="Gene3D" id="2.60.120.10">
    <property type="entry name" value="Jelly Rolls"/>
    <property type="match status" value="1"/>
</dbReference>
<dbReference type="PRINTS" id="PR00032">
    <property type="entry name" value="HTHARAC"/>
</dbReference>
<dbReference type="RefSeq" id="WP_066866739.1">
    <property type="nucleotide sequence ID" value="NZ_CABKVV010000014.1"/>
</dbReference>
<evidence type="ECO:0000313" key="7">
    <source>
        <dbReference type="Proteomes" id="UP001524473"/>
    </source>
</evidence>
<evidence type="ECO:0000256" key="1">
    <source>
        <dbReference type="ARBA" id="ARBA00022490"/>
    </source>
</evidence>
<dbReference type="GeneID" id="90533542"/>
<accession>A0ABT1RZ34</accession>
<dbReference type="EMBL" id="JANFZH010000016">
    <property type="protein sequence ID" value="MCQ4839950.1"/>
    <property type="molecule type" value="Genomic_DNA"/>
</dbReference>
<dbReference type="SUPFAM" id="SSF46689">
    <property type="entry name" value="Homeodomain-like"/>
    <property type="match status" value="2"/>
</dbReference>
<evidence type="ECO:0000256" key="3">
    <source>
        <dbReference type="ARBA" id="ARBA00023125"/>
    </source>
</evidence>
<dbReference type="PANTHER" id="PTHR46796">
    <property type="entry name" value="HTH-TYPE TRANSCRIPTIONAL ACTIVATOR RHAS-RELATED"/>
    <property type="match status" value="1"/>
</dbReference>
<evidence type="ECO:0000256" key="4">
    <source>
        <dbReference type="ARBA" id="ARBA00023163"/>
    </source>
</evidence>
<evidence type="ECO:0000259" key="5">
    <source>
        <dbReference type="PROSITE" id="PS01124"/>
    </source>
</evidence>
<evidence type="ECO:0000256" key="2">
    <source>
        <dbReference type="ARBA" id="ARBA00023015"/>
    </source>
</evidence>
<evidence type="ECO:0000313" key="6">
    <source>
        <dbReference type="EMBL" id="MCQ4839950.1"/>
    </source>
</evidence>
<dbReference type="SUPFAM" id="SSF51215">
    <property type="entry name" value="Regulatory protein AraC"/>
    <property type="match status" value="1"/>
</dbReference>
<dbReference type="InterPro" id="IPR009057">
    <property type="entry name" value="Homeodomain-like_sf"/>
</dbReference>
<dbReference type="Pfam" id="PF12833">
    <property type="entry name" value="HTH_18"/>
    <property type="match status" value="1"/>
</dbReference>
<proteinExistence type="predicted"/>
<organism evidence="6 7">
    <name type="scientific">Neglectibacter timonensis</name>
    <dbReference type="NCBI Taxonomy" id="1776382"/>
    <lineage>
        <taxon>Bacteria</taxon>
        <taxon>Bacillati</taxon>
        <taxon>Bacillota</taxon>
        <taxon>Clostridia</taxon>
        <taxon>Eubacteriales</taxon>
        <taxon>Oscillospiraceae</taxon>
        <taxon>Neglectibacter</taxon>
    </lineage>
</organism>
<name>A0ABT1RZ34_9FIRM</name>
<dbReference type="PANTHER" id="PTHR46796:SF13">
    <property type="entry name" value="HTH-TYPE TRANSCRIPTIONAL ACTIVATOR RHAS"/>
    <property type="match status" value="1"/>
</dbReference>
<dbReference type="InterPro" id="IPR014710">
    <property type="entry name" value="RmlC-like_jellyroll"/>
</dbReference>
<feature type="domain" description="HTH araC/xylS-type" evidence="5">
    <location>
        <begin position="177"/>
        <end position="275"/>
    </location>
</feature>
<dbReference type="PROSITE" id="PS01124">
    <property type="entry name" value="HTH_ARAC_FAMILY_2"/>
    <property type="match status" value="1"/>
</dbReference>
<dbReference type="InterPro" id="IPR050204">
    <property type="entry name" value="AraC_XylS_family_regulators"/>
</dbReference>
<dbReference type="InterPro" id="IPR003313">
    <property type="entry name" value="AraC-bd"/>
</dbReference>